<name>A0A2W1NP23_PAEXE</name>
<organism evidence="1 2">
    <name type="scientific">Paenibacillus xerothermodurans</name>
    <dbReference type="NCBI Taxonomy" id="1977292"/>
    <lineage>
        <taxon>Bacteria</taxon>
        <taxon>Bacillati</taxon>
        <taxon>Bacillota</taxon>
        <taxon>Bacilli</taxon>
        <taxon>Bacillales</taxon>
        <taxon>Paenibacillaceae</taxon>
        <taxon>Paenibacillus</taxon>
    </lineage>
</organism>
<dbReference type="InterPro" id="IPR026838">
    <property type="entry name" value="YheC/D"/>
</dbReference>
<dbReference type="Proteomes" id="UP000214746">
    <property type="component" value="Unassembled WGS sequence"/>
</dbReference>
<dbReference type="Pfam" id="PF14398">
    <property type="entry name" value="ATPgrasp_YheCD"/>
    <property type="match status" value="1"/>
</dbReference>
<evidence type="ECO:0008006" key="3">
    <source>
        <dbReference type="Google" id="ProtNLM"/>
    </source>
</evidence>
<evidence type="ECO:0000313" key="1">
    <source>
        <dbReference type="EMBL" id="PZE21225.1"/>
    </source>
</evidence>
<dbReference type="EMBL" id="NHRJ02000003">
    <property type="protein sequence ID" value="PZE21225.1"/>
    <property type="molecule type" value="Genomic_DNA"/>
</dbReference>
<comment type="caution">
    <text evidence="1">The sequence shown here is derived from an EMBL/GenBank/DDBJ whole genome shotgun (WGS) entry which is preliminary data.</text>
</comment>
<sequence length="273" mass="31553">MAADTGHRRSYYAAKSNHFAGMGSMNMKHRFVRSKYKKGKPLMADRQLGRHVPKTSRFAPANLRRMLRAFPVLYVKPDGGTGGAGIIRVRRVNRSHSLIAFDNIRKKSVTRKVSVELRRFMYPRQKYIIQQGIPLATCNGRPFDIRVVLQRPRKKWRLTWISAKVAPKRSSIVTNVARGAKDAKILETLRAADQPLPVPKILKELRHVSHQIAQKLGSRFPIRIVGLDMAVDRKGKIWFIEANTQPNMHGLQQLDPKQYRRYLRAKRFMQKRL</sequence>
<gene>
    <name evidence="1" type="ORF">CBW46_007580</name>
</gene>
<dbReference type="Gene3D" id="3.30.470.20">
    <property type="entry name" value="ATP-grasp fold, B domain"/>
    <property type="match status" value="1"/>
</dbReference>
<dbReference type="SUPFAM" id="SSF56059">
    <property type="entry name" value="Glutathione synthetase ATP-binding domain-like"/>
    <property type="match status" value="1"/>
</dbReference>
<accession>A0A2W1NP23</accession>
<protein>
    <recommendedName>
        <fullName evidence="3">ATP-grasp domain-containing protein</fullName>
    </recommendedName>
</protein>
<reference evidence="1" key="1">
    <citation type="submission" date="2018-06" db="EMBL/GenBank/DDBJ databases">
        <title>Paenibacillus xerothermodurans sp. nov. an extremely dry heat resistant spore forming bacterium isolated from the soil of Cape Canaveral, Florida.</title>
        <authorList>
            <person name="Seuylemezian A."/>
            <person name="Kaur N."/>
            <person name="Patil P."/>
            <person name="Patil P."/>
            <person name="Mayilraj S."/>
            <person name="Vaishampayan P."/>
        </authorList>
    </citation>
    <scope>NUCLEOTIDE SEQUENCE [LARGE SCALE GENOMIC DNA]</scope>
    <source>
        <strain evidence="1">ATCC 27380</strain>
    </source>
</reference>
<evidence type="ECO:0000313" key="2">
    <source>
        <dbReference type="Proteomes" id="UP000214746"/>
    </source>
</evidence>
<proteinExistence type="predicted"/>
<keyword evidence="2" id="KW-1185">Reference proteome</keyword>
<dbReference type="AlphaFoldDB" id="A0A2W1NP23"/>